<dbReference type="PANTHER" id="PTHR10472">
    <property type="entry name" value="D-TYROSYL-TRNA TYR DEACYLASE"/>
    <property type="match status" value="1"/>
</dbReference>
<comment type="catalytic activity">
    <reaction evidence="2">
        <text>a D-aminoacyl-tRNA + H2O = a tRNA + a D-alpha-amino acid + H(+)</text>
        <dbReference type="Rhea" id="RHEA:13953"/>
        <dbReference type="Rhea" id="RHEA-COMP:10123"/>
        <dbReference type="Rhea" id="RHEA-COMP:10124"/>
        <dbReference type="ChEBI" id="CHEBI:15377"/>
        <dbReference type="ChEBI" id="CHEBI:15378"/>
        <dbReference type="ChEBI" id="CHEBI:59871"/>
        <dbReference type="ChEBI" id="CHEBI:78442"/>
        <dbReference type="ChEBI" id="CHEBI:79333"/>
        <dbReference type="EC" id="3.1.1.96"/>
    </reaction>
</comment>
<keyword evidence="2" id="KW-0694">RNA-binding</keyword>
<keyword evidence="4" id="KW-1185">Reference proteome</keyword>
<dbReference type="PANTHER" id="PTHR10472:SF5">
    <property type="entry name" value="D-AMINOACYL-TRNA DEACYLASE 1"/>
    <property type="match status" value="1"/>
</dbReference>
<reference evidence="3 4" key="1">
    <citation type="submission" date="2023-12" db="EMBL/GenBank/DDBJ databases">
        <title>Blastococcus brunescens sp. nov., an actonobacterium isolated from sandstone collected in sahara desert.</title>
        <authorList>
            <person name="Gtari M."/>
            <person name="Ghodhbane F."/>
        </authorList>
    </citation>
    <scope>NUCLEOTIDE SEQUENCE [LARGE SCALE GENOMIC DNA]</scope>
    <source>
        <strain evidence="3 4">BMG 8361</strain>
    </source>
</reference>
<comment type="subunit">
    <text evidence="2">Homodimer.</text>
</comment>
<dbReference type="RefSeq" id="WP_324273385.1">
    <property type="nucleotide sequence ID" value="NZ_CP141261.1"/>
</dbReference>
<evidence type="ECO:0000313" key="3">
    <source>
        <dbReference type="EMBL" id="WRL62030.1"/>
    </source>
</evidence>
<dbReference type="EMBL" id="CP141261">
    <property type="protein sequence ID" value="WRL62030.1"/>
    <property type="molecule type" value="Genomic_DNA"/>
</dbReference>
<comment type="domain">
    <text evidence="2">A Gly-cisPro motif from one monomer fits into the active site of the other monomer to allow specific chiral rejection of L-amino acids.</text>
</comment>
<comment type="catalytic activity">
    <reaction evidence="2">
        <text>glycyl-tRNA(Ala) + H2O = tRNA(Ala) + glycine + H(+)</text>
        <dbReference type="Rhea" id="RHEA:53744"/>
        <dbReference type="Rhea" id="RHEA-COMP:9657"/>
        <dbReference type="Rhea" id="RHEA-COMP:13640"/>
        <dbReference type="ChEBI" id="CHEBI:15377"/>
        <dbReference type="ChEBI" id="CHEBI:15378"/>
        <dbReference type="ChEBI" id="CHEBI:57305"/>
        <dbReference type="ChEBI" id="CHEBI:78442"/>
        <dbReference type="ChEBI" id="CHEBI:78522"/>
    </reaction>
</comment>
<sequence>MPELPVENRGVRAVVSRVDTAAVTIDGAVVGEIGAGVLSLVGVTHTDDAPTARALARKIHELRIFPGPDGEVSAADLGLPVLVVSQFTLYADTRKGRRPSWQDAAPGAVAEPLVDEVVAELRRRGCTVATGVFGARMLVSSVNAGPMTLLLEV</sequence>
<dbReference type="EC" id="3.1.1.96" evidence="2"/>
<dbReference type="EC" id="3.1.1.-" evidence="2"/>
<dbReference type="InterPro" id="IPR003732">
    <property type="entry name" value="Daa-tRNA_deacyls_DTD"/>
</dbReference>
<keyword evidence="2" id="KW-0963">Cytoplasm</keyword>
<keyword evidence="2" id="KW-0820">tRNA-binding</keyword>
<keyword evidence="2 3" id="KW-0378">Hydrolase</keyword>
<comment type="subcellular location">
    <subcellularLocation>
        <location evidence="2">Cytoplasm</location>
    </subcellularLocation>
</comment>
<name>A0ABZ1AU45_9ACTN</name>
<dbReference type="SUPFAM" id="SSF69500">
    <property type="entry name" value="DTD-like"/>
    <property type="match status" value="1"/>
</dbReference>
<dbReference type="GO" id="GO:0051499">
    <property type="term" value="F:D-aminoacyl-tRNA deacylase activity"/>
    <property type="evidence" value="ECO:0007669"/>
    <property type="project" value="UniProtKB-EC"/>
</dbReference>
<evidence type="ECO:0000256" key="1">
    <source>
        <dbReference type="ARBA" id="ARBA00009673"/>
    </source>
</evidence>
<organism evidence="3 4">
    <name type="scientific">Blastococcus brunescens</name>
    <dbReference type="NCBI Taxonomy" id="1564165"/>
    <lineage>
        <taxon>Bacteria</taxon>
        <taxon>Bacillati</taxon>
        <taxon>Actinomycetota</taxon>
        <taxon>Actinomycetes</taxon>
        <taxon>Geodermatophilales</taxon>
        <taxon>Geodermatophilaceae</taxon>
        <taxon>Blastococcus</taxon>
    </lineage>
</organism>
<comment type="function">
    <text evidence="2">An aminoacyl-tRNA editing enzyme that deacylates mischarged D-aminoacyl-tRNAs. Also deacylates mischarged glycyl-tRNA(Ala), protecting cells against glycine mischarging by AlaRS. Acts via tRNA-based rather than protein-based catalysis; rejects L-amino acids rather than detecting D-amino acids in the active site. By recycling D-aminoacyl-tRNA to D-amino acids and free tRNA molecules, this enzyme counteracts the toxicity associated with the formation of D-aminoacyl-tRNA entities in vivo and helps enforce protein L-homochirality.</text>
</comment>
<accession>A0ABZ1AU45</accession>
<comment type="similarity">
    <text evidence="1 2">Belongs to the DTD family.</text>
</comment>
<evidence type="ECO:0000313" key="4">
    <source>
        <dbReference type="Proteomes" id="UP001324287"/>
    </source>
</evidence>
<gene>
    <name evidence="2 3" type="primary">dtd</name>
    <name evidence="3" type="ORF">U6N30_18375</name>
</gene>
<proteinExistence type="inferred from homology"/>
<protein>
    <recommendedName>
        <fullName evidence="2">D-aminoacyl-tRNA deacylase</fullName>
        <shortName evidence="2">DTD</shortName>
        <ecNumber evidence="2">3.1.1.96</ecNumber>
    </recommendedName>
    <alternativeName>
        <fullName evidence="2">Gly-tRNA(Ala) deacylase</fullName>
        <ecNumber evidence="2">3.1.1.-</ecNumber>
    </alternativeName>
</protein>
<dbReference type="Proteomes" id="UP001324287">
    <property type="component" value="Chromosome"/>
</dbReference>
<dbReference type="HAMAP" id="MF_00518">
    <property type="entry name" value="Deacylase_Dtd"/>
    <property type="match status" value="1"/>
</dbReference>
<dbReference type="Gene3D" id="3.50.80.10">
    <property type="entry name" value="D-tyrosyl-tRNA(Tyr) deacylase"/>
    <property type="match status" value="1"/>
</dbReference>
<dbReference type="InterPro" id="IPR023509">
    <property type="entry name" value="DTD-like_sf"/>
</dbReference>
<dbReference type="NCBIfam" id="TIGR00256">
    <property type="entry name" value="D-aminoacyl-tRNA deacylase"/>
    <property type="match status" value="1"/>
</dbReference>
<evidence type="ECO:0000256" key="2">
    <source>
        <dbReference type="HAMAP-Rule" id="MF_00518"/>
    </source>
</evidence>
<feature type="short sequence motif" description="Gly-cisPro motif, important for rejection of L-amino acids" evidence="2">
    <location>
        <begin position="145"/>
        <end position="146"/>
    </location>
</feature>
<dbReference type="Pfam" id="PF02580">
    <property type="entry name" value="Tyr_Deacylase"/>
    <property type="match status" value="1"/>
</dbReference>